<comment type="caution">
    <text evidence="6">The sequence shown here is derived from an EMBL/GenBank/DDBJ whole genome shotgun (WGS) entry which is preliminary data.</text>
</comment>
<protein>
    <submittedName>
        <fullName evidence="6">Agmatinase</fullName>
        <ecNumber evidence="6">3.5.3.11</ecNumber>
    </submittedName>
</protein>
<comment type="similarity">
    <text evidence="1">Belongs to the arginase family. Agmatinase subfamily.</text>
</comment>
<dbReference type="Pfam" id="PF00491">
    <property type="entry name" value="Arginase"/>
    <property type="match status" value="1"/>
</dbReference>
<keyword evidence="2 4" id="KW-0479">Metal-binding</keyword>
<dbReference type="PROSITE" id="PS51409">
    <property type="entry name" value="ARGINASE_2"/>
    <property type="match status" value="1"/>
</dbReference>
<dbReference type="AlphaFoldDB" id="A0A7J3XXP2"/>
<evidence type="ECO:0000256" key="3">
    <source>
        <dbReference type="ARBA" id="ARBA00022801"/>
    </source>
</evidence>
<evidence type="ECO:0000256" key="5">
    <source>
        <dbReference type="RuleBase" id="RU003684"/>
    </source>
</evidence>
<keyword evidence="4" id="KW-0464">Manganese</keyword>
<evidence type="ECO:0000313" key="6">
    <source>
        <dbReference type="EMBL" id="HHP67498.1"/>
    </source>
</evidence>
<dbReference type="PANTHER" id="PTHR11358">
    <property type="entry name" value="ARGINASE/AGMATINASE"/>
    <property type="match status" value="1"/>
</dbReference>
<dbReference type="GO" id="GO:0046872">
    <property type="term" value="F:metal ion binding"/>
    <property type="evidence" value="ECO:0007669"/>
    <property type="project" value="UniProtKB-KW"/>
</dbReference>
<comment type="cofactor">
    <cofactor evidence="4">
        <name>Mn(2+)</name>
        <dbReference type="ChEBI" id="CHEBI:29035"/>
    </cofactor>
    <text evidence="4">Binds 2 manganese ions per subunit.</text>
</comment>
<evidence type="ECO:0000256" key="1">
    <source>
        <dbReference type="ARBA" id="ARBA00009227"/>
    </source>
</evidence>
<feature type="binding site" evidence="4">
    <location>
        <position position="138"/>
    </location>
    <ligand>
        <name>Mn(2+)</name>
        <dbReference type="ChEBI" id="CHEBI:29035"/>
        <label>1</label>
    </ligand>
</feature>
<feature type="binding site" evidence="4">
    <location>
        <position position="211"/>
    </location>
    <ligand>
        <name>Mn(2+)</name>
        <dbReference type="ChEBI" id="CHEBI:29035"/>
        <label>1</label>
    </ligand>
</feature>
<proteinExistence type="inferred from homology"/>
<dbReference type="PANTHER" id="PTHR11358:SF26">
    <property type="entry name" value="GUANIDINO ACID HYDROLASE, MITOCHONDRIAL"/>
    <property type="match status" value="1"/>
</dbReference>
<feature type="binding site" evidence="4">
    <location>
        <position position="136"/>
    </location>
    <ligand>
        <name>Mn(2+)</name>
        <dbReference type="ChEBI" id="CHEBI:29035"/>
        <label>1</label>
    </ligand>
</feature>
<dbReference type="CDD" id="cd11593">
    <property type="entry name" value="Agmatinase-like_2"/>
    <property type="match status" value="1"/>
</dbReference>
<organism evidence="6">
    <name type="scientific">Thermogladius calderae</name>
    <dbReference type="NCBI Taxonomy" id="1200300"/>
    <lineage>
        <taxon>Archaea</taxon>
        <taxon>Thermoproteota</taxon>
        <taxon>Thermoprotei</taxon>
        <taxon>Desulfurococcales</taxon>
        <taxon>Desulfurococcaceae</taxon>
        <taxon>Thermogladius</taxon>
    </lineage>
</organism>
<dbReference type="Gene3D" id="3.40.800.10">
    <property type="entry name" value="Ureohydrolase domain"/>
    <property type="match status" value="1"/>
</dbReference>
<dbReference type="PIRSF" id="PIRSF036979">
    <property type="entry name" value="Arginase"/>
    <property type="match status" value="1"/>
</dbReference>
<gene>
    <name evidence="6" type="primary">speB</name>
    <name evidence="6" type="ORF">ENM60_01705</name>
</gene>
<dbReference type="InterPro" id="IPR023696">
    <property type="entry name" value="Ureohydrolase_dom_sf"/>
</dbReference>
<feature type="binding site" evidence="4">
    <location>
        <position position="134"/>
    </location>
    <ligand>
        <name>Mn(2+)</name>
        <dbReference type="ChEBI" id="CHEBI:29035"/>
        <label>1</label>
    </ligand>
</feature>
<dbReference type="EMBL" id="DRYK01000026">
    <property type="protein sequence ID" value="HHP67498.1"/>
    <property type="molecule type" value="Genomic_DNA"/>
</dbReference>
<reference evidence="6" key="1">
    <citation type="journal article" date="2020" name="mSystems">
        <title>Genome- and Community-Level Interaction Insights into Carbon Utilization and Element Cycling Functions of Hydrothermarchaeota in Hydrothermal Sediment.</title>
        <authorList>
            <person name="Zhou Z."/>
            <person name="Liu Y."/>
            <person name="Xu W."/>
            <person name="Pan J."/>
            <person name="Luo Z.H."/>
            <person name="Li M."/>
        </authorList>
    </citation>
    <scope>NUCLEOTIDE SEQUENCE [LARGE SCALE GENOMIC DNA]</scope>
    <source>
        <strain evidence="6">SpSt-110</strain>
    </source>
</reference>
<feature type="binding site" evidence="4">
    <location>
        <position position="113"/>
    </location>
    <ligand>
        <name>Mn(2+)</name>
        <dbReference type="ChEBI" id="CHEBI:29035"/>
        <label>1</label>
    </ligand>
</feature>
<name>A0A7J3XXP2_9CREN</name>
<dbReference type="InterPro" id="IPR020855">
    <property type="entry name" value="Ureohydrolase_Mn_BS"/>
</dbReference>
<accession>A0A7J3XXP2</accession>
<dbReference type="InterPro" id="IPR006035">
    <property type="entry name" value="Ureohydrolase"/>
</dbReference>
<dbReference type="GO" id="GO:0008783">
    <property type="term" value="F:agmatinase activity"/>
    <property type="evidence" value="ECO:0007669"/>
    <property type="project" value="UniProtKB-EC"/>
</dbReference>
<keyword evidence="3 5" id="KW-0378">Hydrolase</keyword>
<sequence>MAWRHLTTRTKPFGCIEKEDARIVVTGVPLDSTSTYRPGTRLAPDSVREAACNLELYSLLTGRSLEDIGLTDLGNIVIPQGDLDTSLRNIEVVARGVISEYGDSLKIFIGGEHLATLPLVLSLRDHVDTIVIFDAHLDMRSEYLGSRLNHATFARRLAEKGFRILHIGSRALSAEEVEYIKNTDAVKVINVEEARERPDIEGLGSTYISVDMDVFDPSYAPGVSNPEPLGLTPWEMLGLLREVVLKSSRIVGLDIVELNPMVDSSGVTSLLASKIILEAIGLVFTSENLAF</sequence>
<dbReference type="PROSITE" id="PS01053">
    <property type="entry name" value="ARGINASE_1"/>
    <property type="match status" value="1"/>
</dbReference>
<dbReference type="EC" id="3.5.3.11" evidence="6"/>
<feature type="binding site" evidence="4">
    <location>
        <position position="213"/>
    </location>
    <ligand>
        <name>Mn(2+)</name>
        <dbReference type="ChEBI" id="CHEBI:29035"/>
        <label>1</label>
    </ligand>
</feature>
<dbReference type="NCBIfam" id="TIGR01230">
    <property type="entry name" value="agmatinase"/>
    <property type="match status" value="1"/>
</dbReference>
<evidence type="ECO:0000256" key="2">
    <source>
        <dbReference type="ARBA" id="ARBA00022723"/>
    </source>
</evidence>
<dbReference type="SUPFAM" id="SSF52768">
    <property type="entry name" value="Arginase/deacetylase"/>
    <property type="match status" value="1"/>
</dbReference>
<dbReference type="GO" id="GO:0033389">
    <property type="term" value="P:putrescine biosynthetic process from arginine, via agmatine"/>
    <property type="evidence" value="ECO:0007669"/>
    <property type="project" value="TreeGrafter"/>
</dbReference>
<evidence type="ECO:0000256" key="4">
    <source>
        <dbReference type="PIRSR" id="PIRSR036979-1"/>
    </source>
</evidence>
<dbReference type="InterPro" id="IPR005925">
    <property type="entry name" value="Agmatinase-rel"/>
</dbReference>